<proteinExistence type="inferred from homology"/>
<keyword evidence="2" id="KW-0813">Transport</keyword>
<name>A0A9Y2IJT5_9PSEU</name>
<dbReference type="Proteomes" id="UP001236014">
    <property type="component" value="Chromosome"/>
</dbReference>
<dbReference type="CDD" id="cd14750">
    <property type="entry name" value="PBP2_TMBP"/>
    <property type="match status" value="1"/>
</dbReference>
<dbReference type="GO" id="GO:0015768">
    <property type="term" value="P:maltose transport"/>
    <property type="evidence" value="ECO:0007669"/>
    <property type="project" value="TreeGrafter"/>
</dbReference>
<sequence length="438" mass="47738">MGKKRLRGRSPARTGALLAAGLMTTGLLAACGTGGGPMKINVYYAPEDNFQTVVDNCNKAANGRYEIVYNKLQRGADDQRIQMARRLAAGDTSMDILGLDVTWVSEFAEAGWSEEWTGQNKAAASDGVLQGPLETATYEGKLYAAPKNTNVQLLWYDDRITPNPPKTWDEMMQMSQQLKKEGKPYSIVFTGAQYEGLVVIYNTLVESLGGHILSDDGKSVVMDQGAVDALALLKQVTSSGITDPSLTNQKEDDVRQTFQRGNAAFELNWPFVYASYAEEKPQDLSHFKWAVYPEAKAGMPAKTTIGGYDLAVSTYSQHKPEAFEAALCLRSAENQKFSAINDGVPPTIESVYHNDVPLDPSKPASNDNPNMAIKYPMRDTILDALKTAAVRPLSPAYQNASTVMSKILSPPSEIDPPVTAQQLREQLSDALQSKGVIP</sequence>
<gene>
    <name evidence="5" type="ORF">QRX50_02160</name>
</gene>
<dbReference type="AlphaFoldDB" id="A0A9Y2IJT5"/>
<dbReference type="SUPFAM" id="SSF53850">
    <property type="entry name" value="Periplasmic binding protein-like II"/>
    <property type="match status" value="1"/>
</dbReference>
<evidence type="ECO:0000256" key="4">
    <source>
        <dbReference type="SAM" id="SignalP"/>
    </source>
</evidence>
<feature type="signal peptide" evidence="4">
    <location>
        <begin position="1"/>
        <end position="29"/>
    </location>
</feature>
<accession>A0A9Y2IJT5</accession>
<keyword evidence="3 4" id="KW-0732">Signal</keyword>
<organism evidence="5 6">
    <name type="scientific">Amycolatopsis carbonis</name>
    <dbReference type="NCBI Taxonomy" id="715471"/>
    <lineage>
        <taxon>Bacteria</taxon>
        <taxon>Bacillati</taxon>
        <taxon>Actinomycetota</taxon>
        <taxon>Actinomycetes</taxon>
        <taxon>Pseudonocardiales</taxon>
        <taxon>Pseudonocardiaceae</taxon>
        <taxon>Amycolatopsis</taxon>
    </lineage>
</organism>
<dbReference type="Gene3D" id="3.40.190.10">
    <property type="entry name" value="Periplasmic binding protein-like II"/>
    <property type="match status" value="2"/>
</dbReference>
<evidence type="ECO:0000256" key="3">
    <source>
        <dbReference type="ARBA" id="ARBA00022729"/>
    </source>
</evidence>
<comment type="similarity">
    <text evidence="1">Belongs to the bacterial solute-binding protein 1 family.</text>
</comment>
<keyword evidence="6" id="KW-1185">Reference proteome</keyword>
<dbReference type="PROSITE" id="PS51257">
    <property type="entry name" value="PROKAR_LIPOPROTEIN"/>
    <property type="match status" value="1"/>
</dbReference>
<dbReference type="InterPro" id="IPR006059">
    <property type="entry name" value="SBP"/>
</dbReference>
<dbReference type="EMBL" id="CP127294">
    <property type="protein sequence ID" value="WIX79633.1"/>
    <property type="molecule type" value="Genomic_DNA"/>
</dbReference>
<evidence type="ECO:0000313" key="5">
    <source>
        <dbReference type="EMBL" id="WIX79633.1"/>
    </source>
</evidence>
<dbReference type="GO" id="GO:1901982">
    <property type="term" value="F:maltose binding"/>
    <property type="evidence" value="ECO:0007669"/>
    <property type="project" value="TreeGrafter"/>
</dbReference>
<feature type="chain" id="PRO_5040884846" evidence="4">
    <location>
        <begin position="30"/>
        <end position="438"/>
    </location>
</feature>
<dbReference type="PANTHER" id="PTHR30061">
    <property type="entry name" value="MALTOSE-BINDING PERIPLASMIC PROTEIN"/>
    <property type="match status" value="1"/>
</dbReference>
<dbReference type="GO" id="GO:0055052">
    <property type="term" value="C:ATP-binding cassette (ABC) transporter complex, substrate-binding subunit-containing"/>
    <property type="evidence" value="ECO:0007669"/>
    <property type="project" value="TreeGrafter"/>
</dbReference>
<evidence type="ECO:0000313" key="6">
    <source>
        <dbReference type="Proteomes" id="UP001236014"/>
    </source>
</evidence>
<evidence type="ECO:0000256" key="2">
    <source>
        <dbReference type="ARBA" id="ARBA00022448"/>
    </source>
</evidence>
<reference evidence="5 6" key="1">
    <citation type="submission" date="2023-06" db="EMBL/GenBank/DDBJ databases">
        <authorList>
            <person name="Oyuntsetseg B."/>
            <person name="Kim S.B."/>
        </authorList>
    </citation>
    <scope>NUCLEOTIDE SEQUENCE [LARGE SCALE GENOMIC DNA]</scope>
    <source>
        <strain evidence="5 6">2-15</strain>
    </source>
</reference>
<dbReference type="PANTHER" id="PTHR30061:SF50">
    <property type="entry name" value="MALTOSE_MALTODEXTRIN-BINDING PERIPLASMIC PROTEIN"/>
    <property type="match status" value="1"/>
</dbReference>
<dbReference type="Pfam" id="PF01547">
    <property type="entry name" value="SBP_bac_1"/>
    <property type="match status" value="1"/>
</dbReference>
<protein>
    <submittedName>
        <fullName evidence="5">ABC transporter substrate-binding protein</fullName>
    </submittedName>
</protein>
<dbReference type="GO" id="GO:0042956">
    <property type="term" value="P:maltodextrin transmembrane transport"/>
    <property type="evidence" value="ECO:0007669"/>
    <property type="project" value="TreeGrafter"/>
</dbReference>
<evidence type="ECO:0000256" key="1">
    <source>
        <dbReference type="ARBA" id="ARBA00008520"/>
    </source>
</evidence>
<dbReference type="KEGG" id="acab:QRX50_02160"/>
<dbReference type="RefSeq" id="WP_285970316.1">
    <property type="nucleotide sequence ID" value="NZ_CP127294.1"/>
</dbReference>